<evidence type="ECO:0000256" key="2">
    <source>
        <dbReference type="ARBA" id="ARBA00023125"/>
    </source>
</evidence>
<evidence type="ECO:0000313" key="4">
    <source>
        <dbReference type="Proteomes" id="UP000196710"/>
    </source>
</evidence>
<dbReference type="Proteomes" id="UP000196710">
    <property type="component" value="Chromosome"/>
</dbReference>
<dbReference type="RefSeq" id="WP_084384303.1">
    <property type="nucleotide sequence ID" value="NZ_CP065321.1"/>
</dbReference>
<accession>A0ABM6L268</accession>
<evidence type="ECO:0008006" key="5">
    <source>
        <dbReference type="Google" id="ProtNLM"/>
    </source>
</evidence>
<name>A0ABM6L268_9FIRM</name>
<keyword evidence="1" id="KW-0680">Restriction system</keyword>
<reference evidence="4" key="1">
    <citation type="submission" date="2017-05" db="EMBL/GenBank/DDBJ databases">
        <title>Improved OligoMM genomes.</title>
        <authorList>
            <person name="Garzetti D."/>
        </authorList>
    </citation>
    <scope>NUCLEOTIDE SEQUENCE [LARGE SCALE GENOMIC DNA]</scope>
    <source>
        <strain evidence="4">KB18</strain>
    </source>
</reference>
<keyword evidence="4" id="KW-1185">Reference proteome</keyword>
<dbReference type="InterPro" id="IPR044946">
    <property type="entry name" value="Restrct_endonuc_typeI_TRD_sf"/>
</dbReference>
<dbReference type="InterPro" id="IPR052021">
    <property type="entry name" value="Type-I_RS_S_subunit"/>
</dbReference>
<proteinExistence type="predicted"/>
<keyword evidence="2" id="KW-0238">DNA-binding</keyword>
<sequence length="139" mass="15318">MDKSTTIPSLAKRDLLNIEMPVPVISEQERIVASIEELFSHLDASVAELKMAKERLGVLKEAFDTETSVTVSCKKANELDSYKLRNNDIVMGRRGEMGRCAAVTEKEDGGLCGTGGILFRLKSDFDAPFYWCVASARSP</sequence>
<evidence type="ECO:0000313" key="3">
    <source>
        <dbReference type="EMBL" id="ASB39396.1"/>
    </source>
</evidence>
<dbReference type="Gene3D" id="3.90.220.20">
    <property type="entry name" value="DNA methylase specificity domains"/>
    <property type="match status" value="2"/>
</dbReference>
<dbReference type="EMBL" id="CP021422">
    <property type="protein sequence ID" value="ASB39396.1"/>
    <property type="molecule type" value="Genomic_DNA"/>
</dbReference>
<protein>
    <recommendedName>
        <fullName evidence="5">Type I restriction modification DNA specificity domain-containing protein</fullName>
    </recommendedName>
</protein>
<dbReference type="SUPFAM" id="SSF116734">
    <property type="entry name" value="DNA methylase specificity domain"/>
    <property type="match status" value="2"/>
</dbReference>
<dbReference type="PANTHER" id="PTHR30408:SF12">
    <property type="entry name" value="TYPE I RESTRICTION ENZYME MJAVIII SPECIFICITY SUBUNIT"/>
    <property type="match status" value="1"/>
</dbReference>
<gene>
    <name evidence="3" type="ORF">ADH66_01230</name>
</gene>
<dbReference type="PANTHER" id="PTHR30408">
    <property type="entry name" value="TYPE-1 RESTRICTION ENZYME ECOKI SPECIFICITY PROTEIN"/>
    <property type="match status" value="1"/>
</dbReference>
<organism evidence="3 4">
    <name type="scientific">Acutalibacter muris</name>
    <dbReference type="NCBI Taxonomy" id="1796620"/>
    <lineage>
        <taxon>Bacteria</taxon>
        <taxon>Bacillati</taxon>
        <taxon>Bacillota</taxon>
        <taxon>Clostridia</taxon>
        <taxon>Eubacteriales</taxon>
        <taxon>Acutalibacteraceae</taxon>
        <taxon>Acutalibacter</taxon>
    </lineage>
</organism>
<evidence type="ECO:0000256" key="1">
    <source>
        <dbReference type="ARBA" id="ARBA00022747"/>
    </source>
</evidence>